<dbReference type="SUPFAM" id="SSF53383">
    <property type="entry name" value="PLP-dependent transferases"/>
    <property type="match status" value="1"/>
</dbReference>
<comment type="similarity">
    <text evidence="3">Belongs to the trans-sulfuration enzymes family.</text>
</comment>
<dbReference type="Gene3D" id="3.40.640.10">
    <property type="entry name" value="Type I PLP-dependent aspartate aminotransferase-like (Major domain)"/>
    <property type="match status" value="1"/>
</dbReference>
<dbReference type="GeneID" id="11517808"/>
<protein>
    <recommendedName>
        <fullName evidence="6">Cystathionine gamma-synthase</fullName>
    </recommendedName>
</protein>
<keyword evidence="2 3" id="KW-0663">Pyridoxal phosphate</keyword>
<dbReference type="GO" id="GO:0019346">
    <property type="term" value="P:transsulfuration"/>
    <property type="evidence" value="ECO:0007669"/>
    <property type="project" value="InterPro"/>
</dbReference>
<organism evidence="4 5">
    <name type="scientific">Thermothielavioides terrestris (strain ATCC 38088 / NRRL 8126)</name>
    <name type="common">Thielavia terrestris</name>
    <dbReference type="NCBI Taxonomy" id="578455"/>
    <lineage>
        <taxon>Eukaryota</taxon>
        <taxon>Fungi</taxon>
        <taxon>Dikarya</taxon>
        <taxon>Ascomycota</taxon>
        <taxon>Pezizomycotina</taxon>
        <taxon>Sordariomycetes</taxon>
        <taxon>Sordariomycetidae</taxon>
        <taxon>Sordariales</taxon>
        <taxon>Chaetomiaceae</taxon>
        <taxon>Thermothielavioides</taxon>
        <taxon>Thermothielavioides terrestris</taxon>
    </lineage>
</organism>
<dbReference type="OrthoDB" id="10047078at2759"/>
<dbReference type="eggNOG" id="KOG0053">
    <property type="taxonomic scope" value="Eukaryota"/>
</dbReference>
<dbReference type="EMBL" id="CP003010">
    <property type="protein sequence ID" value="AEO66146.1"/>
    <property type="molecule type" value="Genomic_DNA"/>
</dbReference>
<dbReference type="GO" id="GO:0003962">
    <property type="term" value="F:cystathionine gamma-synthase activity"/>
    <property type="evidence" value="ECO:0007669"/>
    <property type="project" value="TreeGrafter"/>
</dbReference>
<evidence type="ECO:0000256" key="1">
    <source>
        <dbReference type="ARBA" id="ARBA00001933"/>
    </source>
</evidence>
<dbReference type="InterPro" id="IPR051750">
    <property type="entry name" value="Trans-sulfuration_enzymes"/>
</dbReference>
<keyword evidence="5" id="KW-1185">Reference proteome</keyword>
<dbReference type="PANTHER" id="PTHR42699:SF1">
    <property type="entry name" value="CYSTATHIONINE GAMMA-SYNTHASE-RELATED"/>
    <property type="match status" value="1"/>
</dbReference>
<dbReference type="GO" id="GO:0030170">
    <property type="term" value="F:pyridoxal phosphate binding"/>
    <property type="evidence" value="ECO:0007669"/>
    <property type="project" value="InterPro"/>
</dbReference>
<evidence type="ECO:0000256" key="2">
    <source>
        <dbReference type="ARBA" id="ARBA00022898"/>
    </source>
</evidence>
<dbReference type="STRING" id="578455.G2R563"/>
<reference evidence="4 5" key="1">
    <citation type="journal article" date="2011" name="Nat. Biotechnol.">
        <title>Comparative genomic analysis of the thermophilic biomass-degrading fungi Myceliophthora thermophila and Thielavia terrestris.</title>
        <authorList>
            <person name="Berka R.M."/>
            <person name="Grigoriev I.V."/>
            <person name="Otillar R."/>
            <person name="Salamov A."/>
            <person name="Grimwood J."/>
            <person name="Reid I."/>
            <person name="Ishmael N."/>
            <person name="John T."/>
            <person name="Darmond C."/>
            <person name="Moisan M.-C."/>
            <person name="Henrissat B."/>
            <person name="Coutinho P.M."/>
            <person name="Lombard V."/>
            <person name="Natvig D.O."/>
            <person name="Lindquist E."/>
            <person name="Schmutz J."/>
            <person name="Lucas S."/>
            <person name="Harris P."/>
            <person name="Powlowski J."/>
            <person name="Bellemare A."/>
            <person name="Taylor D."/>
            <person name="Butler G."/>
            <person name="de Vries R.P."/>
            <person name="Allijn I.E."/>
            <person name="van den Brink J."/>
            <person name="Ushinsky S."/>
            <person name="Storms R."/>
            <person name="Powell A.J."/>
            <person name="Paulsen I.T."/>
            <person name="Elbourne L.D.H."/>
            <person name="Baker S.E."/>
            <person name="Magnuson J."/>
            <person name="LaBoissiere S."/>
            <person name="Clutterbuck A.J."/>
            <person name="Martinez D."/>
            <person name="Wogulis M."/>
            <person name="de Leon A.L."/>
            <person name="Rey M.W."/>
            <person name="Tsang A."/>
        </authorList>
    </citation>
    <scope>NUCLEOTIDE SEQUENCE [LARGE SCALE GENOMIC DNA]</scope>
    <source>
        <strain evidence="5">ATCC 38088 / NRRL 8126</strain>
    </source>
</reference>
<comment type="cofactor">
    <cofactor evidence="1 3">
        <name>pyridoxal 5'-phosphate</name>
        <dbReference type="ChEBI" id="CHEBI:597326"/>
    </cofactor>
</comment>
<dbReference type="Proteomes" id="UP000008181">
    <property type="component" value="Chromosome 2"/>
</dbReference>
<dbReference type="InterPro" id="IPR015421">
    <property type="entry name" value="PyrdxlP-dep_Trfase_major"/>
</dbReference>
<accession>G2R563</accession>
<dbReference type="KEGG" id="ttt:THITE_2143774"/>
<evidence type="ECO:0008006" key="6">
    <source>
        <dbReference type="Google" id="ProtNLM"/>
    </source>
</evidence>
<sequence>MPVKQIATEFGHSLPPEAPHNITFHIPGWDTAKALRRGDPDLLSRLASIYPRFGPWCEVRQLATLLHPLLSLPPTHSLLLYTHPSIFAATARYATSPHRAPEHRIPPAALLFRVLDIPLTLPLPSEPAGDDAAHHGGAPVRLYAVAYPTDRAPGAVGVWSNLGVGISSRLAAALVPAVERGDVRVVEWEGDGEAVRGLEVGVGEEEGEGKGKGTVPGTGHLPLGEAHGALRRRIAGLVGTRGGQVREGDVFLYPTGMAAVYRLHQALVEVRRGGTVVVLGSVFHNSWHLFKEGVGGMKHFGRCDAESGVMEALVEWLAGERAAGRKVGYVFAEFPSNPILVSVDLRRLREVADKHDVPVVIDETIGSFCNIDVSAVADVIITSITKSFSGYANVMGGSVVLPPSSRHYNAIKSTLAAQFRNEYFHADAARLLANSADYLARSAILNRNALALATFLHKHSQLPTSPITAVLYPPFTNTHSNYLAMMRRGYGCLLAIEFRTLALARAFYNSLSVYQGPHLGAHHTLAFPFNDAIWGADAEAAAYLATYGARAEQVRVSVGLEDEAELLETFEAALAVAGRAMGEDGNEKEGREG</sequence>
<dbReference type="AlphaFoldDB" id="G2R563"/>
<dbReference type="InterPro" id="IPR000277">
    <property type="entry name" value="Cys/Met-Metab_PyrdxlP-dep_enz"/>
</dbReference>
<evidence type="ECO:0000256" key="3">
    <source>
        <dbReference type="RuleBase" id="RU362118"/>
    </source>
</evidence>
<dbReference type="PANTHER" id="PTHR42699">
    <property type="match status" value="1"/>
</dbReference>
<name>G2R563_THETT</name>
<dbReference type="RefSeq" id="XP_003652482.1">
    <property type="nucleotide sequence ID" value="XM_003652434.1"/>
</dbReference>
<dbReference type="Gene3D" id="3.90.1150.10">
    <property type="entry name" value="Aspartate Aminotransferase, domain 1"/>
    <property type="match status" value="1"/>
</dbReference>
<dbReference type="Pfam" id="PF01053">
    <property type="entry name" value="Cys_Met_Meta_PP"/>
    <property type="match status" value="1"/>
</dbReference>
<evidence type="ECO:0000313" key="5">
    <source>
        <dbReference type="Proteomes" id="UP000008181"/>
    </source>
</evidence>
<evidence type="ECO:0000313" key="4">
    <source>
        <dbReference type="EMBL" id="AEO66146.1"/>
    </source>
</evidence>
<gene>
    <name evidence="4" type="ORF">THITE_2143774</name>
</gene>
<dbReference type="InterPro" id="IPR015422">
    <property type="entry name" value="PyrdxlP-dep_Trfase_small"/>
</dbReference>
<dbReference type="InterPro" id="IPR015424">
    <property type="entry name" value="PyrdxlP-dep_Trfase"/>
</dbReference>
<dbReference type="HOGENOM" id="CLU_011302_3_0_1"/>
<proteinExistence type="inferred from homology"/>